<reference evidence="1 2" key="1">
    <citation type="submission" date="2017-11" db="EMBL/GenBank/DDBJ databases">
        <title>Bacillus camelliae sp. nov., isolated from pu'er tea.</title>
        <authorList>
            <person name="Niu L."/>
        </authorList>
    </citation>
    <scope>NUCLEOTIDE SEQUENCE [LARGE SCALE GENOMIC DNA]</scope>
    <source>
        <strain evidence="1 2">7578-1</strain>
    </source>
</reference>
<gene>
    <name evidence="1" type="ORF">CWO92_18420</name>
</gene>
<keyword evidence="2" id="KW-1185">Reference proteome</keyword>
<evidence type="ECO:0000313" key="2">
    <source>
        <dbReference type="Proteomes" id="UP000233440"/>
    </source>
</evidence>
<dbReference type="Proteomes" id="UP000233440">
    <property type="component" value="Unassembled WGS sequence"/>
</dbReference>
<dbReference type="EMBL" id="PIQO01000017">
    <property type="protein sequence ID" value="PKR83541.1"/>
    <property type="molecule type" value="Genomic_DNA"/>
</dbReference>
<accession>A0A2N3LFZ0</accession>
<name>A0A2N3LFZ0_9BACI</name>
<organism evidence="1 2">
    <name type="scientific">Heyndrickxia camelliae</name>
    <dbReference type="NCBI Taxonomy" id="1707093"/>
    <lineage>
        <taxon>Bacteria</taxon>
        <taxon>Bacillati</taxon>
        <taxon>Bacillota</taxon>
        <taxon>Bacilli</taxon>
        <taxon>Bacillales</taxon>
        <taxon>Bacillaceae</taxon>
        <taxon>Heyndrickxia</taxon>
    </lineage>
</organism>
<comment type="caution">
    <text evidence="1">The sequence shown here is derived from an EMBL/GenBank/DDBJ whole genome shotgun (WGS) entry which is preliminary data.</text>
</comment>
<dbReference type="AlphaFoldDB" id="A0A2N3LFZ0"/>
<evidence type="ECO:0000313" key="1">
    <source>
        <dbReference type="EMBL" id="PKR83541.1"/>
    </source>
</evidence>
<sequence>MMNTYKIIDLQTDKVIAVNQTEEDLKVFANDLYWQDETSFENSTYEEVYKAILGCDYDVETESR</sequence>
<proteinExistence type="predicted"/>
<protein>
    <submittedName>
        <fullName evidence="1">Uncharacterized protein</fullName>
    </submittedName>
</protein>